<dbReference type="AlphaFoldDB" id="A0A6A4GLI7"/>
<name>A0A6A4GLI7_9AGAR</name>
<evidence type="ECO:0000313" key="3">
    <source>
        <dbReference type="Proteomes" id="UP000799118"/>
    </source>
</evidence>
<gene>
    <name evidence="2" type="ORF">BT96DRAFT_1006196</name>
</gene>
<evidence type="ECO:0000259" key="1">
    <source>
        <dbReference type="Pfam" id="PF10513"/>
    </source>
</evidence>
<sequence length="388" mass="43573">MLLLLTSTTSTTSIWIAAGSHGISEDYDGGHPRLLARLTGAIAKVLFIVQILLPVSSLEKITFPHLADVADNYESLYPTAHWKDPVSYVQSTAVINEYTSAALADRCTYYMVERDKEWFDHNNEEARGEGTSAQGSISASTSRTTTQEKTELLHHILESGQDHFPEFSEYQQVFSVPLSPATFASYSPPSWLPRTRFCKTVASGMGSEDEDELLVDRERKHPSRVRIPVKTDAVAQPSTATHDILRPRDRLVLYQSKLDALPFCSRILRDYSSTSVHLMLETVLPRFSLALALPQQRKVSPYHSSSNYLPPYLRKPLEVDLPESLLLRRSPLLLLSKLVEMKVKNPTLGDKTDDELLIDRERKNPSRVRIPAKNGLNCFHCNGKAPTL</sequence>
<proteinExistence type="predicted"/>
<dbReference type="EMBL" id="ML769890">
    <property type="protein sequence ID" value="KAE9386316.1"/>
    <property type="molecule type" value="Genomic_DNA"/>
</dbReference>
<dbReference type="OrthoDB" id="435275at2759"/>
<protein>
    <recommendedName>
        <fullName evidence="1">Enhancer of polycomb-like N-terminal domain-containing protein</fullName>
    </recommendedName>
</protein>
<evidence type="ECO:0000313" key="2">
    <source>
        <dbReference type="EMBL" id="KAE9386316.1"/>
    </source>
</evidence>
<accession>A0A6A4GLI7</accession>
<keyword evidence="3" id="KW-1185">Reference proteome</keyword>
<dbReference type="Pfam" id="PF10513">
    <property type="entry name" value="EPL1"/>
    <property type="match status" value="1"/>
</dbReference>
<dbReference type="Proteomes" id="UP000799118">
    <property type="component" value="Unassembled WGS sequence"/>
</dbReference>
<reference evidence="2" key="1">
    <citation type="journal article" date="2019" name="Environ. Microbiol.">
        <title>Fungal ecological strategies reflected in gene transcription - a case study of two litter decomposers.</title>
        <authorList>
            <person name="Barbi F."/>
            <person name="Kohler A."/>
            <person name="Barry K."/>
            <person name="Baskaran P."/>
            <person name="Daum C."/>
            <person name="Fauchery L."/>
            <person name="Ihrmark K."/>
            <person name="Kuo A."/>
            <person name="LaButti K."/>
            <person name="Lipzen A."/>
            <person name="Morin E."/>
            <person name="Grigoriev I.V."/>
            <person name="Henrissat B."/>
            <person name="Lindahl B."/>
            <person name="Martin F."/>
        </authorList>
    </citation>
    <scope>NUCLEOTIDE SEQUENCE</scope>
    <source>
        <strain evidence="2">JB14</strain>
    </source>
</reference>
<dbReference type="InterPro" id="IPR019542">
    <property type="entry name" value="Enhancer_polycomb-like_N"/>
</dbReference>
<organism evidence="2 3">
    <name type="scientific">Gymnopus androsaceus JB14</name>
    <dbReference type="NCBI Taxonomy" id="1447944"/>
    <lineage>
        <taxon>Eukaryota</taxon>
        <taxon>Fungi</taxon>
        <taxon>Dikarya</taxon>
        <taxon>Basidiomycota</taxon>
        <taxon>Agaricomycotina</taxon>
        <taxon>Agaricomycetes</taxon>
        <taxon>Agaricomycetidae</taxon>
        <taxon>Agaricales</taxon>
        <taxon>Marasmiineae</taxon>
        <taxon>Omphalotaceae</taxon>
        <taxon>Gymnopus</taxon>
    </lineage>
</organism>
<feature type="domain" description="Enhancer of polycomb-like N-terminal" evidence="1">
    <location>
        <begin position="78"/>
        <end position="143"/>
    </location>
</feature>